<feature type="domain" description="Aminotransferase-like plant mobile" evidence="2">
    <location>
        <begin position="196"/>
        <end position="504"/>
    </location>
</feature>
<protein>
    <recommendedName>
        <fullName evidence="2">Aminotransferase-like plant mobile domain-containing protein</fullName>
    </recommendedName>
</protein>
<evidence type="ECO:0000313" key="3">
    <source>
        <dbReference type="EMBL" id="KAE9445164.1"/>
    </source>
</evidence>
<dbReference type="AlphaFoldDB" id="A0A6A4KLT0"/>
<proteinExistence type="predicted"/>
<sequence length="759" mass="85930">MDDVTITQNTFENMDLNGHKPVDTENVVAPIVGEIRRDHSYVVAQVEDLEPVDPWNPPVSPTPQPFLWGLPSKIVVVKMDDPAGFRGTPSFVLRGLVTKEILKSKSGIGKLQNRAFIEHPVAPNTQILGPAFLDFPLEFMTCYPILEGSNLIKDRSIKFSKWAKKIFICWPNYDEKWEEWTTRIFKARRKALEDVGLSHIISLLQHGILQNPTLIHAALAFWDPAFNCFRFNCVMMAPTVLDVVFLTRFPPYGSVFDITAAKNVPFLGDIRYTQTHASYDNFLNAERSFADEVSDREFVAYVWYTLCKMIFCHGGKKMMLEFAPLAYILSQGKAIDLASYFLGYVYKIGSDNHAKPLINNLGGPLWFLQICLLAYFPNQKVAERSPLNIYGDKFTVLASTPLTLVGYLQYFHQMREDKEESEFIPFDNWDIGPKWIRRIMEQRGSPTYHEAWASILLPREIFIGAYVGGCKQAHAEIYCPGQFARQIGLMQAIPCPYPGEINIDLTTRSRVDKDQIARLNAEFKDLKAQFLPYRFAIVDIGIDIKEVTHSDSISDEGFGRGSKDTFQGDQQEGTPEVQSSDLVPVALDVKPLRSISTMETRSQKKKTTPSSPSESIPKKRSRKEKETVQTSVSPSLKLVEKRKGISGQEQEPSNEEAKFARVYEASKRRRKILIEEPEEGETEDKKAKSKSAEALKTSSKTAKHTSVETQEQVGPSITEATKALKSAGWVVVAWMPVLPPFLIETSLRYLVDFYLHPLK</sequence>
<accession>A0A6A4KLT0</accession>
<feature type="region of interest" description="Disordered" evidence="1">
    <location>
        <begin position="675"/>
        <end position="714"/>
    </location>
</feature>
<feature type="compositionally biased region" description="Polar residues" evidence="1">
    <location>
        <begin position="564"/>
        <end position="581"/>
    </location>
</feature>
<dbReference type="EMBL" id="QEFC01004448">
    <property type="protein sequence ID" value="KAE9445164.1"/>
    <property type="molecule type" value="Genomic_DNA"/>
</dbReference>
<dbReference type="InterPro" id="IPR019557">
    <property type="entry name" value="AminoTfrase-like_pln_mobile"/>
</dbReference>
<feature type="region of interest" description="Disordered" evidence="1">
    <location>
        <begin position="551"/>
        <end position="657"/>
    </location>
</feature>
<dbReference type="InterPro" id="IPR044824">
    <property type="entry name" value="MAIN-like"/>
</dbReference>
<feature type="non-terminal residue" evidence="3">
    <location>
        <position position="1"/>
    </location>
</feature>
<feature type="compositionally biased region" description="Basic and acidic residues" evidence="1">
    <location>
        <begin position="683"/>
        <end position="693"/>
    </location>
</feature>
<gene>
    <name evidence="3" type="ORF">C3L33_22938</name>
</gene>
<reference evidence="3" key="1">
    <citation type="journal article" date="2019" name="Genome Biol. Evol.">
        <title>The Rhododendron genome and chromosomal organization provide insight into shared whole-genome duplications across the heath family (Ericaceae).</title>
        <authorList>
            <person name="Soza V.L."/>
            <person name="Lindsley D."/>
            <person name="Waalkes A."/>
            <person name="Ramage E."/>
            <person name="Patwardhan R.P."/>
            <person name="Burton J.N."/>
            <person name="Adey A."/>
            <person name="Kumar A."/>
            <person name="Qiu R."/>
            <person name="Shendure J."/>
            <person name="Hall B."/>
        </authorList>
    </citation>
    <scope>NUCLEOTIDE SEQUENCE</scope>
    <source>
        <strain evidence="3">RSF 1966-606</strain>
    </source>
</reference>
<evidence type="ECO:0000256" key="1">
    <source>
        <dbReference type="SAM" id="MobiDB-lite"/>
    </source>
</evidence>
<dbReference type="PANTHER" id="PTHR46033:SF65">
    <property type="entry name" value="AMINOTRANSFERASE-LIKE PLANT MOBILE DOMAIN-CONTAINING PROTEIN"/>
    <property type="match status" value="1"/>
</dbReference>
<dbReference type="PANTHER" id="PTHR46033">
    <property type="entry name" value="PROTEIN MAIN-LIKE 2"/>
    <property type="match status" value="1"/>
</dbReference>
<comment type="caution">
    <text evidence="3">The sequence shown here is derived from an EMBL/GenBank/DDBJ whole genome shotgun (WGS) entry which is preliminary data.</text>
</comment>
<name>A0A6A4KLT0_9ERIC</name>
<dbReference type="OrthoDB" id="1300289at2759"/>
<dbReference type="Pfam" id="PF10536">
    <property type="entry name" value="PMD"/>
    <property type="match status" value="1"/>
</dbReference>
<dbReference type="GO" id="GO:0010073">
    <property type="term" value="P:meristem maintenance"/>
    <property type="evidence" value="ECO:0007669"/>
    <property type="project" value="InterPro"/>
</dbReference>
<evidence type="ECO:0000259" key="2">
    <source>
        <dbReference type="Pfam" id="PF10536"/>
    </source>
</evidence>
<organism evidence="3">
    <name type="scientific">Rhododendron williamsianum</name>
    <dbReference type="NCBI Taxonomy" id="262921"/>
    <lineage>
        <taxon>Eukaryota</taxon>
        <taxon>Viridiplantae</taxon>
        <taxon>Streptophyta</taxon>
        <taxon>Embryophyta</taxon>
        <taxon>Tracheophyta</taxon>
        <taxon>Spermatophyta</taxon>
        <taxon>Magnoliopsida</taxon>
        <taxon>eudicotyledons</taxon>
        <taxon>Gunneridae</taxon>
        <taxon>Pentapetalae</taxon>
        <taxon>asterids</taxon>
        <taxon>Ericales</taxon>
        <taxon>Ericaceae</taxon>
        <taxon>Ericoideae</taxon>
        <taxon>Rhodoreae</taxon>
        <taxon>Rhododendron</taxon>
    </lineage>
</organism>